<dbReference type="Proteomes" id="UP001610335">
    <property type="component" value="Unassembled WGS sequence"/>
</dbReference>
<protein>
    <submittedName>
        <fullName evidence="1">Uncharacterized protein</fullName>
    </submittedName>
</protein>
<keyword evidence="2" id="KW-1185">Reference proteome</keyword>
<gene>
    <name evidence="1" type="ORF">BDW59DRAFT_129607</name>
</gene>
<sequence>MASAFNFNSLRSLKLRFCPGWEMFLKQVASLSQPIQLKSLEIQSNTQYNDEDDEAATISEFLDTIEGLEDLYICTSSPSDALVIWRTMVRHKSTLKKFVHHQRSVSFETEYPNDLPDLSFVPDNLPLLNDRSQNPFSSLDLECLGMCCRPKYLKPIISPLTSKTRLKILHIRESGSDLKHLRSRWIERPKNGIHDSELSNDENNAEFSRINGCPEITRAFHKFAQWAFGARGFPSLQVLAYGDFSYNGRYKKSNALFCRDVGLPTPSERNYRRLTKADKPLWDMLHQHTDILQACPTDLLLEEASL</sequence>
<proteinExistence type="predicted"/>
<evidence type="ECO:0000313" key="2">
    <source>
        <dbReference type="Proteomes" id="UP001610335"/>
    </source>
</evidence>
<reference evidence="1 2" key="1">
    <citation type="submission" date="2024-07" db="EMBL/GenBank/DDBJ databases">
        <title>Section-level genome sequencing and comparative genomics of Aspergillus sections Usti and Cavernicolus.</title>
        <authorList>
            <consortium name="Lawrence Berkeley National Laboratory"/>
            <person name="Nybo J.L."/>
            <person name="Vesth T.C."/>
            <person name="Theobald S."/>
            <person name="Frisvad J.C."/>
            <person name="Larsen T.O."/>
            <person name="Kjaerboelling I."/>
            <person name="Rothschild-Mancinelli K."/>
            <person name="Lyhne E.K."/>
            <person name="Kogle M.E."/>
            <person name="Barry K."/>
            <person name="Clum A."/>
            <person name="Na H."/>
            <person name="Ledsgaard L."/>
            <person name="Lin J."/>
            <person name="Lipzen A."/>
            <person name="Kuo A."/>
            <person name="Riley R."/>
            <person name="Mondo S."/>
            <person name="LaButti K."/>
            <person name="Haridas S."/>
            <person name="Pangalinan J."/>
            <person name="Salamov A.A."/>
            <person name="Simmons B.A."/>
            <person name="Magnuson J.K."/>
            <person name="Chen J."/>
            <person name="Drula E."/>
            <person name="Henrissat B."/>
            <person name="Wiebenga A."/>
            <person name="Lubbers R.J."/>
            <person name="Gomes A.C."/>
            <person name="Makela M.R."/>
            <person name="Stajich J."/>
            <person name="Grigoriev I.V."/>
            <person name="Mortensen U.H."/>
            <person name="De vries R.P."/>
            <person name="Baker S.E."/>
            <person name="Andersen M.R."/>
        </authorList>
    </citation>
    <scope>NUCLEOTIDE SEQUENCE [LARGE SCALE GENOMIC DNA]</scope>
    <source>
        <strain evidence="1 2">CBS 600.67</strain>
    </source>
</reference>
<evidence type="ECO:0000313" key="1">
    <source>
        <dbReference type="EMBL" id="KAL2817947.1"/>
    </source>
</evidence>
<accession>A0ABR4HT81</accession>
<organism evidence="1 2">
    <name type="scientific">Aspergillus cavernicola</name>
    <dbReference type="NCBI Taxonomy" id="176166"/>
    <lineage>
        <taxon>Eukaryota</taxon>
        <taxon>Fungi</taxon>
        <taxon>Dikarya</taxon>
        <taxon>Ascomycota</taxon>
        <taxon>Pezizomycotina</taxon>
        <taxon>Eurotiomycetes</taxon>
        <taxon>Eurotiomycetidae</taxon>
        <taxon>Eurotiales</taxon>
        <taxon>Aspergillaceae</taxon>
        <taxon>Aspergillus</taxon>
        <taxon>Aspergillus subgen. Nidulantes</taxon>
    </lineage>
</organism>
<comment type="caution">
    <text evidence="1">The sequence shown here is derived from an EMBL/GenBank/DDBJ whole genome shotgun (WGS) entry which is preliminary data.</text>
</comment>
<name>A0ABR4HT81_9EURO</name>
<dbReference type="EMBL" id="JBFXLS010000087">
    <property type="protein sequence ID" value="KAL2817947.1"/>
    <property type="molecule type" value="Genomic_DNA"/>
</dbReference>